<evidence type="ECO:0000259" key="2">
    <source>
        <dbReference type="PROSITE" id="PS51462"/>
    </source>
</evidence>
<keyword evidence="4" id="KW-1185">Reference proteome</keyword>
<dbReference type="Proteomes" id="UP000253741">
    <property type="component" value="Unassembled WGS sequence"/>
</dbReference>
<evidence type="ECO:0000256" key="1">
    <source>
        <dbReference type="SAM" id="MobiDB-lite"/>
    </source>
</evidence>
<feature type="domain" description="Nudix hydrolase" evidence="2">
    <location>
        <begin position="45"/>
        <end position="183"/>
    </location>
</feature>
<dbReference type="SUPFAM" id="SSF55811">
    <property type="entry name" value="Nudix"/>
    <property type="match status" value="1"/>
</dbReference>
<dbReference type="OrthoDB" id="21568at2"/>
<reference evidence="3 4" key="1">
    <citation type="submission" date="2018-07" db="EMBL/GenBank/DDBJ databases">
        <title>Streptomyces species from bats.</title>
        <authorList>
            <person name="Dunlap C."/>
        </authorList>
    </citation>
    <scope>NUCLEOTIDE SEQUENCE [LARGE SCALE GENOMIC DNA]</scope>
    <source>
        <strain evidence="3 4">AC230</strain>
    </source>
</reference>
<organism evidence="3 4">
    <name type="scientific">Streptomyces corynorhini</name>
    <dbReference type="NCBI Taxonomy" id="2282652"/>
    <lineage>
        <taxon>Bacteria</taxon>
        <taxon>Bacillati</taxon>
        <taxon>Actinomycetota</taxon>
        <taxon>Actinomycetes</taxon>
        <taxon>Kitasatosporales</taxon>
        <taxon>Streptomycetaceae</taxon>
        <taxon>Streptomyces</taxon>
    </lineage>
</organism>
<name>A0A370BDG9_9ACTN</name>
<evidence type="ECO:0000313" key="4">
    <source>
        <dbReference type="Proteomes" id="UP000253741"/>
    </source>
</evidence>
<feature type="compositionally biased region" description="Basic and acidic residues" evidence="1">
    <location>
        <begin position="168"/>
        <end position="184"/>
    </location>
</feature>
<dbReference type="CDD" id="cd03674">
    <property type="entry name" value="NUDIX_Hydrolase"/>
    <property type="match status" value="1"/>
</dbReference>
<dbReference type="AlphaFoldDB" id="A0A370BDG9"/>
<dbReference type="EMBL" id="QQNA01000057">
    <property type="protein sequence ID" value="RDG38439.1"/>
    <property type="molecule type" value="Genomic_DNA"/>
</dbReference>
<sequence>MRTTGRPIAELLERYAARDATEAADVARVLALVRTAADPWLRTIPLHVTASALIVHPGSGRVLMRHHPKLGTWLQVGGHGDPGESLPVEVALREAREETGLADLVPYPDAGRATLVQVVVVPVPAGGGEPAHEHADLRFALATAEPGSARPERPEAPLRWMTPAEAREATAEANVREGLRRVERSLTATGPARPAEGATSCS</sequence>
<dbReference type="InterPro" id="IPR000086">
    <property type="entry name" value="NUDIX_hydrolase_dom"/>
</dbReference>
<proteinExistence type="predicted"/>
<dbReference type="Pfam" id="PF00293">
    <property type="entry name" value="NUDIX"/>
    <property type="match status" value="1"/>
</dbReference>
<comment type="caution">
    <text evidence="3">The sequence shown here is derived from an EMBL/GenBank/DDBJ whole genome shotgun (WGS) entry which is preliminary data.</text>
</comment>
<dbReference type="InterPro" id="IPR015797">
    <property type="entry name" value="NUDIX_hydrolase-like_dom_sf"/>
</dbReference>
<protein>
    <submittedName>
        <fullName evidence="3">NUDIX domain-containing protein</fullName>
    </submittedName>
</protein>
<dbReference type="PROSITE" id="PS51462">
    <property type="entry name" value="NUDIX"/>
    <property type="match status" value="1"/>
</dbReference>
<dbReference type="Gene3D" id="3.90.79.10">
    <property type="entry name" value="Nucleoside Triphosphate Pyrophosphohydrolase"/>
    <property type="match status" value="1"/>
</dbReference>
<evidence type="ECO:0000313" key="3">
    <source>
        <dbReference type="EMBL" id="RDG38439.1"/>
    </source>
</evidence>
<dbReference type="RefSeq" id="WP_114623229.1">
    <property type="nucleotide sequence ID" value="NZ_QQNA01000057.1"/>
</dbReference>
<accession>A0A370BDG9</accession>
<feature type="region of interest" description="Disordered" evidence="1">
    <location>
        <begin position="168"/>
        <end position="202"/>
    </location>
</feature>
<gene>
    <name evidence="3" type="ORF">DVH02_09020</name>
</gene>